<dbReference type="PANTHER" id="PTHR23502:SF132">
    <property type="entry name" value="POLYAMINE TRANSPORTER 2-RELATED"/>
    <property type="match status" value="1"/>
</dbReference>
<feature type="transmembrane region" description="Helical" evidence="8">
    <location>
        <begin position="76"/>
        <end position="96"/>
    </location>
</feature>
<evidence type="ECO:0000256" key="6">
    <source>
        <dbReference type="ARBA" id="ARBA00022989"/>
    </source>
</evidence>
<protein>
    <recommendedName>
        <fullName evidence="8">Bcr/CflA family efflux transporter</fullName>
    </recommendedName>
</protein>
<dbReference type="InterPro" id="IPR036259">
    <property type="entry name" value="MFS_trans_sf"/>
</dbReference>
<feature type="transmembrane region" description="Helical" evidence="8">
    <location>
        <begin position="102"/>
        <end position="122"/>
    </location>
</feature>
<keyword evidence="8" id="KW-0997">Cell inner membrane</keyword>
<proteinExistence type="inferred from homology"/>
<keyword evidence="6 8" id="KW-1133">Transmembrane helix</keyword>
<feature type="transmembrane region" description="Helical" evidence="8">
    <location>
        <begin position="304"/>
        <end position="321"/>
    </location>
</feature>
<dbReference type="InterPro" id="IPR005829">
    <property type="entry name" value="Sugar_transporter_CS"/>
</dbReference>
<dbReference type="Gene3D" id="1.20.1720.10">
    <property type="entry name" value="Multidrug resistance protein D"/>
    <property type="match status" value="1"/>
</dbReference>
<evidence type="ECO:0000256" key="5">
    <source>
        <dbReference type="ARBA" id="ARBA00022692"/>
    </source>
</evidence>
<keyword evidence="4" id="KW-1003">Cell membrane</keyword>
<organism evidence="10">
    <name type="scientific">uncultured alpha proteobacterium EB080_L27A02</name>
    <dbReference type="NCBI Taxonomy" id="710796"/>
    <lineage>
        <taxon>Bacteria</taxon>
        <taxon>Pseudomonadati</taxon>
        <taxon>Pseudomonadota</taxon>
        <taxon>Alphaproteobacteria</taxon>
        <taxon>environmental samples</taxon>
    </lineage>
</organism>
<evidence type="ECO:0000256" key="1">
    <source>
        <dbReference type="ARBA" id="ARBA00004651"/>
    </source>
</evidence>
<evidence type="ECO:0000313" key="10">
    <source>
        <dbReference type="EMBL" id="ADI20389.1"/>
    </source>
</evidence>
<evidence type="ECO:0000256" key="2">
    <source>
        <dbReference type="ARBA" id="ARBA00006236"/>
    </source>
</evidence>
<evidence type="ECO:0000256" key="7">
    <source>
        <dbReference type="ARBA" id="ARBA00023136"/>
    </source>
</evidence>
<dbReference type="EMBL" id="GU474940">
    <property type="protein sequence ID" value="ADI20389.1"/>
    <property type="molecule type" value="Genomic_DNA"/>
</dbReference>
<keyword evidence="7 8" id="KW-0472">Membrane</keyword>
<dbReference type="NCBIfam" id="TIGR00710">
    <property type="entry name" value="efflux_Bcr_CflA"/>
    <property type="match status" value="1"/>
</dbReference>
<feature type="transmembrane region" description="Helical" evidence="8">
    <location>
        <begin position="247"/>
        <end position="265"/>
    </location>
</feature>
<dbReference type="AlphaFoldDB" id="E0Y148"/>
<dbReference type="PROSITE" id="PS00216">
    <property type="entry name" value="SUGAR_TRANSPORT_1"/>
    <property type="match status" value="1"/>
</dbReference>
<comment type="subcellular location">
    <subcellularLocation>
        <location evidence="8">Cell inner membrane</location>
        <topology evidence="8">Multi-pass membrane protein</topology>
    </subcellularLocation>
    <subcellularLocation>
        <location evidence="1">Cell membrane</location>
        <topology evidence="1">Multi-pass membrane protein</topology>
    </subcellularLocation>
</comment>
<evidence type="ECO:0000256" key="4">
    <source>
        <dbReference type="ARBA" id="ARBA00022475"/>
    </source>
</evidence>
<comment type="similarity">
    <text evidence="2 8">Belongs to the major facilitator superfamily. Bcr/CmlA family.</text>
</comment>
<evidence type="ECO:0000259" key="9">
    <source>
        <dbReference type="PROSITE" id="PS50850"/>
    </source>
</evidence>
<sequence length="401" mass="43413">MKFLAAKTNPHLVTLVVITAASIVSLNMFLPSLANMASEFNVSYRVMNISVAGYLAVTAILQIIIGPLSDRYGRRIVLLSSVIIFCLSTIGCIFSSNIWWFLFFRILQGAMISGTALSRAIVRDMMDSKEAVKVLSIIAMAMAIVPMLAPMIGGFLDELYGWRTSFWVYLIMGLSLLILIWFDLGETNTKKSETLYKQLSTYPKLFKSGQFWGYSICMSASVACFYGFLSGAPLVATKVLNLPPTELGLFIGTTSLGFFIGSFLSTKLNIYFNLTQMILFGRIIAVLGISTGLILVLMGHVSTLTIFGSMVFIGLGNGFSLPSSHVGIMNVRSDLAGSASGLSGAMAVGFGAVVATLMGLILTAENGAYNFLLILLITKLISLFAACYVHVLETSPKKNKK</sequence>
<feature type="transmembrane region" description="Helical" evidence="8">
    <location>
        <begin position="368"/>
        <end position="391"/>
    </location>
</feature>
<dbReference type="GO" id="GO:0042910">
    <property type="term" value="F:xenobiotic transmembrane transporter activity"/>
    <property type="evidence" value="ECO:0007669"/>
    <property type="project" value="InterPro"/>
</dbReference>
<dbReference type="GO" id="GO:0005886">
    <property type="term" value="C:plasma membrane"/>
    <property type="evidence" value="ECO:0007669"/>
    <property type="project" value="UniProtKB-SubCell"/>
</dbReference>
<dbReference type="Pfam" id="PF07690">
    <property type="entry name" value="MFS_1"/>
    <property type="match status" value="1"/>
</dbReference>
<dbReference type="SUPFAM" id="SSF103473">
    <property type="entry name" value="MFS general substrate transporter"/>
    <property type="match status" value="1"/>
</dbReference>
<accession>E0Y148</accession>
<keyword evidence="5 8" id="KW-0812">Transmembrane</keyword>
<dbReference type="InterPro" id="IPR011701">
    <property type="entry name" value="MFS"/>
</dbReference>
<feature type="transmembrane region" description="Helical" evidence="8">
    <location>
        <begin position="211"/>
        <end position="235"/>
    </location>
</feature>
<feature type="transmembrane region" description="Helical" evidence="8">
    <location>
        <begin position="134"/>
        <end position="154"/>
    </location>
</feature>
<dbReference type="InterPro" id="IPR004812">
    <property type="entry name" value="Efflux_drug-R_Bcr/CmlA"/>
</dbReference>
<feature type="transmembrane region" description="Helical" evidence="8">
    <location>
        <begin position="166"/>
        <end position="184"/>
    </location>
</feature>
<evidence type="ECO:0000256" key="8">
    <source>
        <dbReference type="RuleBase" id="RU365088"/>
    </source>
</evidence>
<keyword evidence="3 8" id="KW-0813">Transport</keyword>
<dbReference type="PANTHER" id="PTHR23502">
    <property type="entry name" value="MAJOR FACILITATOR SUPERFAMILY"/>
    <property type="match status" value="1"/>
</dbReference>
<dbReference type="InterPro" id="IPR020846">
    <property type="entry name" value="MFS_dom"/>
</dbReference>
<dbReference type="PROSITE" id="PS50850">
    <property type="entry name" value="MFS"/>
    <property type="match status" value="1"/>
</dbReference>
<feature type="transmembrane region" description="Helical" evidence="8">
    <location>
        <begin position="12"/>
        <end position="30"/>
    </location>
</feature>
<evidence type="ECO:0000256" key="3">
    <source>
        <dbReference type="ARBA" id="ARBA00022448"/>
    </source>
</evidence>
<feature type="transmembrane region" description="Helical" evidence="8">
    <location>
        <begin position="342"/>
        <end position="362"/>
    </location>
</feature>
<feature type="domain" description="Major facilitator superfamily (MFS) profile" evidence="9">
    <location>
        <begin position="11"/>
        <end position="397"/>
    </location>
</feature>
<dbReference type="GO" id="GO:1990961">
    <property type="term" value="P:xenobiotic detoxification by transmembrane export across the plasma membrane"/>
    <property type="evidence" value="ECO:0007669"/>
    <property type="project" value="InterPro"/>
</dbReference>
<feature type="transmembrane region" description="Helical" evidence="8">
    <location>
        <begin position="277"/>
        <end position="298"/>
    </location>
</feature>
<dbReference type="CDD" id="cd17320">
    <property type="entry name" value="MFS_MdfA_MDR_like"/>
    <property type="match status" value="1"/>
</dbReference>
<name>E0Y148_9PROT</name>
<reference evidence="10" key="1">
    <citation type="journal article" date="2011" name="Environ. Microbiol.">
        <title>Time-series analyses of Monterey Bay coastal microbial picoplankton using a 'genome proxy' microarray.</title>
        <authorList>
            <person name="Rich V.I."/>
            <person name="Pham V.D."/>
            <person name="Eppley J."/>
            <person name="Shi Y."/>
            <person name="DeLong E.F."/>
        </authorList>
    </citation>
    <scope>NUCLEOTIDE SEQUENCE</scope>
</reference>
<feature type="transmembrane region" description="Helical" evidence="8">
    <location>
        <begin position="42"/>
        <end position="64"/>
    </location>
</feature>